<protein>
    <submittedName>
        <fullName evidence="2">Uncharacterized protein</fullName>
    </submittedName>
</protein>
<evidence type="ECO:0000313" key="2">
    <source>
        <dbReference type="EMBL" id="KAA0056737.1"/>
    </source>
</evidence>
<gene>
    <name evidence="2" type="ORF">E6C27_scaffold486G00090</name>
</gene>
<dbReference type="AlphaFoldDB" id="A0A5A7UQ32"/>
<dbReference type="Proteomes" id="UP000321393">
    <property type="component" value="Unassembled WGS sequence"/>
</dbReference>
<name>A0A5A7UQ32_CUCMM</name>
<organism evidence="2 3">
    <name type="scientific">Cucumis melo var. makuwa</name>
    <name type="common">Oriental melon</name>
    <dbReference type="NCBI Taxonomy" id="1194695"/>
    <lineage>
        <taxon>Eukaryota</taxon>
        <taxon>Viridiplantae</taxon>
        <taxon>Streptophyta</taxon>
        <taxon>Embryophyta</taxon>
        <taxon>Tracheophyta</taxon>
        <taxon>Spermatophyta</taxon>
        <taxon>Magnoliopsida</taxon>
        <taxon>eudicotyledons</taxon>
        <taxon>Gunneridae</taxon>
        <taxon>Pentapetalae</taxon>
        <taxon>rosids</taxon>
        <taxon>fabids</taxon>
        <taxon>Cucurbitales</taxon>
        <taxon>Cucurbitaceae</taxon>
        <taxon>Benincaseae</taxon>
        <taxon>Cucumis</taxon>
    </lineage>
</organism>
<proteinExistence type="predicted"/>
<comment type="caution">
    <text evidence="2">The sequence shown here is derived from an EMBL/GenBank/DDBJ whole genome shotgun (WGS) entry which is preliminary data.</text>
</comment>
<dbReference type="EMBL" id="SSTE01007295">
    <property type="protein sequence ID" value="KAA0056737.1"/>
    <property type="molecule type" value="Genomic_DNA"/>
</dbReference>
<feature type="region of interest" description="Disordered" evidence="1">
    <location>
        <begin position="25"/>
        <end position="97"/>
    </location>
</feature>
<reference evidence="2 3" key="1">
    <citation type="submission" date="2019-08" db="EMBL/GenBank/DDBJ databases">
        <title>Draft genome sequences of two oriental melons (Cucumis melo L. var makuwa).</title>
        <authorList>
            <person name="Kwon S.-Y."/>
        </authorList>
    </citation>
    <scope>NUCLEOTIDE SEQUENCE [LARGE SCALE GENOMIC DNA]</scope>
    <source>
        <strain evidence="3">cv. SW 3</strain>
        <tissue evidence="2">Leaf</tissue>
    </source>
</reference>
<evidence type="ECO:0000256" key="1">
    <source>
        <dbReference type="SAM" id="MobiDB-lite"/>
    </source>
</evidence>
<accession>A0A5A7UQ32</accession>
<sequence>MPISGAIQPSCAAIRLIQLASLRLDQPAPPSPPNFSQFVREPSRNPKSVPRLSARRHISAPSLNPHHPFATQAVPSTTVDPRFDPNKRRTPSTRNPTRAAALCRRATLRAPASRDLAAWKAHFLAVRTCRANLQPDCLSASPGFTTDQYVLSVPSGHRRPDFHSYGSACCTCSGTYQRLGRGRGRGKGKLASDQK</sequence>
<evidence type="ECO:0000313" key="3">
    <source>
        <dbReference type="Proteomes" id="UP000321393"/>
    </source>
</evidence>